<dbReference type="EMBL" id="GGEC01069407">
    <property type="protein sequence ID" value="MBX49891.1"/>
    <property type="molecule type" value="Transcribed_RNA"/>
</dbReference>
<proteinExistence type="predicted"/>
<accession>A0A2P2P5K2</accession>
<evidence type="ECO:0000313" key="1">
    <source>
        <dbReference type="EMBL" id="MBX49891.1"/>
    </source>
</evidence>
<dbReference type="AlphaFoldDB" id="A0A2P2P5K2"/>
<reference evidence="1" key="1">
    <citation type="submission" date="2018-02" db="EMBL/GenBank/DDBJ databases">
        <title>Rhizophora mucronata_Transcriptome.</title>
        <authorList>
            <person name="Meera S.P."/>
            <person name="Sreeshan A."/>
            <person name="Augustine A."/>
        </authorList>
    </citation>
    <scope>NUCLEOTIDE SEQUENCE</scope>
    <source>
        <tissue evidence="1">Leaf</tissue>
    </source>
</reference>
<protein>
    <submittedName>
        <fullName evidence="1">Uncharacterized protein</fullName>
    </submittedName>
</protein>
<organism evidence="1">
    <name type="scientific">Rhizophora mucronata</name>
    <name type="common">Asiatic mangrove</name>
    <dbReference type="NCBI Taxonomy" id="61149"/>
    <lineage>
        <taxon>Eukaryota</taxon>
        <taxon>Viridiplantae</taxon>
        <taxon>Streptophyta</taxon>
        <taxon>Embryophyta</taxon>
        <taxon>Tracheophyta</taxon>
        <taxon>Spermatophyta</taxon>
        <taxon>Magnoliopsida</taxon>
        <taxon>eudicotyledons</taxon>
        <taxon>Gunneridae</taxon>
        <taxon>Pentapetalae</taxon>
        <taxon>rosids</taxon>
        <taxon>fabids</taxon>
        <taxon>Malpighiales</taxon>
        <taxon>Rhizophoraceae</taxon>
        <taxon>Rhizophora</taxon>
    </lineage>
</organism>
<sequence>MERDDDTTKTCKHYYITSRHVCLIHVSLQKIRDMTMRFLRFNHEKTYKGSNIPFR</sequence>
<name>A0A2P2P5K2_RHIMU</name>